<accession>A0A1X7AI01</accession>
<comment type="similarity">
    <text evidence="3">Belongs to the class I-like SAM-binding methyltransferase superfamily. Cx-SAM synthase family.</text>
</comment>
<sequence length="241" mass="26589">MSHRDRVFAEQQEQIAAFAFDEAVARVFPDMIQRSVPGYSMVVSMIGLIAARYAKEGTQLFDLGSSLGATAIAMRHGVKAEGCRIVAVDNSEAMVSRCREIVADDSGRVPVDVVCGDIREVAIENASVAALNFTLQFVPVDDRLPLLKKIRDGLVPGGALVLSEKLAFPDAHQEILDDLYYDYKRANGYSELEISQKRTALENVLVPETLSQHRARLIEAGFSHVVPWYQGFNFCSLLAVR</sequence>
<evidence type="ECO:0000259" key="5">
    <source>
        <dbReference type="Pfam" id="PF13649"/>
    </source>
</evidence>
<gene>
    <name evidence="3 6" type="primary">cmoA</name>
    <name evidence="6" type="ORF">EHSB41UT_01448</name>
</gene>
<evidence type="ECO:0000313" key="7">
    <source>
        <dbReference type="Proteomes" id="UP000196573"/>
    </source>
</evidence>
<name>A0A1X7AI01_9GAMM</name>
<dbReference type="PANTHER" id="PTHR43861">
    <property type="entry name" value="TRANS-ACONITATE 2-METHYLTRANSFERASE-RELATED"/>
    <property type="match status" value="1"/>
</dbReference>
<comment type="subunit">
    <text evidence="3">Homodimer.</text>
</comment>
<dbReference type="GO" id="GO:0016743">
    <property type="term" value="F:carboxyl- or carbamoyltransferase activity"/>
    <property type="evidence" value="ECO:0007669"/>
    <property type="project" value="UniProtKB-UniRule"/>
</dbReference>
<evidence type="ECO:0000256" key="2">
    <source>
        <dbReference type="ARBA" id="ARBA00022691"/>
    </source>
</evidence>
<evidence type="ECO:0000256" key="1">
    <source>
        <dbReference type="ARBA" id="ARBA00022679"/>
    </source>
</evidence>
<dbReference type="PIRSF" id="PIRSF006325">
    <property type="entry name" value="MeTrfase_bac"/>
    <property type="match status" value="1"/>
</dbReference>
<dbReference type="GO" id="GO:1904047">
    <property type="term" value="F:S-adenosyl-L-methionine binding"/>
    <property type="evidence" value="ECO:0007669"/>
    <property type="project" value="UniProtKB-UniRule"/>
</dbReference>
<dbReference type="InterPro" id="IPR041698">
    <property type="entry name" value="Methyltransf_25"/>
</dbReference>
<feature type="domain" description="Methyltransferase" evidence="5">
    <location>
        <begin position="62"/>
        <end position="158"/>
    </location>
</feature>
<protein>
    <recommendedName>
        <fullName evidence="3">Carboxy-S-adenosyl-L-methionine synthase</fullName>
        <shortName evidence="3">Cx-SAM synthase</shortName>
        <ecNumber evidence="3">2.1.3.-</ecNumber>
    </recommendedName>
</protein>
<feature type="binding site" evidence="3 4">
    <location>
        <position position="39"/>
    </location>
    <ligand>
        <name>S-adenosyl-L-methionine</name>
        <dbReference type="ChEBI" id="CHEBI:59789"/>
    </ligand>
</feature>
<keyword evidence="6" id="KW-0489">Methyltransferase</keyword>
<comment type="catalytic activity">
    <reaction evidence="3">
        <text>prephenate + S-adenosyl-L-methionine = carboxy-S-adenosyl-L-methionine + 3-phenylpyruvate + H2O</text>
        <dbReference type="Rhea" id="RHEA:51692"/>
        <dbReference type="ChEBI" id="CHEBI:15377"/>
        <dbReference type="ChEBI" id="CHEBI:18005"/>
        <dbReference type="ChEBI" id="CHEBI:29934"/>
        <dbReference type="ChEBI" id="CHEBI:59789"/>
        <dbReference type="ChEBI" id="CHEBI:134278"/>
    </reaction>
</comment>
<dbReference type="AlphaFoldDB" id="A0A1X7AI01"/>
<dbReference type="PANTHER" id="PTHR43861:SF2">
    <property type="entry name" value="CARBOXY-S-ADENOSYL-L-METHIONINE SYNTHASE"/>
    <property type="match status" value="1"/>
</dbReference>
<feature type="binding site" evidence="3 4">
    <location>
        <begin position="64"/>
        <end position="66"/>
    </location>
    <ligand>
        <name>S-adenosyl-L-methionine</name>
        <dbReference type="ChEBI" id="CHEBI:59789"/>
    </ligand>
</feature>
<comment type="function">
    <text evidence="3">Catalyzes the conversion of S-adenosyl-L-methionine (SAM) to carboxy-S-adenosyl-L-methionine (Cx-SAM).</text>
</comment>
<organism evidence="6 7">
    <name type="scientific">Parendozoicomonas haliclonae</name>
    <dbReference type="NCBI Taxonomy" id="1960125"/>
    <lineage>
        <taxon>Bacteria</taxon>
        <taxon>Pseudomonadati</taxon>
        <taxon>Pseudomonadota</taxon>
        <taxon>Gammaproteobacteria</taxon>
        <taxon>Oceanospirillales</taxon>
        <taxon>Endozoicomonadaceae</taxon>
        <taxon>Parendozoicomonas</taxon>
    </lineage>
</organism>
<dbReference type="EC" id="2.1.3.-" evidence="3"/>
<dbReference type="NCBIfam" id="TIGR00740">
    <property type="entry name" value="carboxy-S-adenosyl-L-methionine synthase CmoA"/>
    <property type="match status" value="1"/>
</dbReference>
<dbReference type="EMBL" id="FWPT01000003">
    <property type="protein sequence ID" value="SMA42548.1"/>
    <property type="molecule type" value="Genomic_DNA"/>
</dbReference>
<dbReference type="OrthoDB" id="9779941at2"/>
<dbReference type="Gene3D" id="3.40.50.150">
    <property type="entry name" value="Vaccinia Virus protein VP39"/>
    <property type="match status" value="1"/>
</dbReference>
<dbReference type="Pfam" id="PF13649">
    <property type="entry name" value="Methyltransf_25"/>
    <property type="match status" value="1"/>
</dbReference>
<keyword evidence="7" id="KW-1185">Reference proteome</keyword>
<reference evidence="6 7" key="1">
    <citation type="submission" date="2017-03" db="EMBL/GenBank/DDBJ databases">
        <authorList>
            <person name="Afonso C.L."/>
            <person name="Miller P.J."/>
            <person name="Scott M.A."/>
            <person name="Spackman E."/>
            <person name="Goraichik I."/>
            <person name="Dimitrov K.M."/>
            <person name="Suarez D.L."/>
            <person name="Swayne D.E."/>
        </authorList>
    </citation>
    <scope>NUCLEOTIDE SEQUENCE [LARGE SCALE GENOMIC DNA]</scope>
    <source>
        <strain evidence="6">SB41UT1</strain>
    </source>
</reference>
<feature type="binding site" evidence="3 4">
    <location>
        <position position="132"/>
    </location>
    <ligand>
        <name>S-adenosyl-L-methionine</name>
        <dbReference type="ChEBI" id="CHEBI:59789"/>
    </ligand>
</feature>
<dbReference type="GO" id="GO:0008168">
    <property type="term" value="F:methyltransferase activity"/>
    <property type="evidence" value="ECO:0007669"/>
    <property type="project" value="UniProtKB-KW"/>
</dbReference>
<feature type="binding site" evidence="3 4">
    <location>
        <begin position="117"/>
        <end position="118"/>
    </location>
    <ligand>
        <name>S-adenosyl-L-methionine</name>
        <dbReference type="ChEBI" id="CHEBI:59789"/>
    </ligand>
</feature>
<dbReference type="InterPro" id="IPR029063">
    <property type="entry name" value="SAM-dependent_MTases_sf"/>
</dbReference>
<dbReference type="HAMAP" id="MF_01589">
    <property type="entry name" value="Cx_SAM_synthase"/>
    <property type="match status" value="1"/>
</dbReference>
<feature type="binding site" evidence="3">
    <location>
        <position position="198"/>
    </location>
    <ligand>
        <name>S-adenosyl-L-methionine</name>
        <dbReference type="ChEBI" id="CHEBI:59789"/>
    </ligand>
</feature>
<dbReference type="SUPFAM" id="SSF53335">
    <property type="entry name" value="S-adenosyl-L-methionine-dependent methyltransferases"/>
    <property type="match status" value="1"/>
</dbReference>
<evidence type="ECO:0000256" key="3">
    <source>
        <dbReference type="HAMAP-Rule" id="MF_01589"/>
    </source>
</evidence>
<dbReference type="Proteomes" id="UP000196573">
    <property type="component" value="Unassembled WGS sequence"/>
</dbReference>
<evidence type="ECO:0000256" key="4">
    <source>
        <dbReference type="PIRSR" id="PIRSR006325-1"/>
    </source>
</evidence>
<dbReference type="GO" id="GO:0032259">
    <property type="term" value="P:methylation"/>
    <property type="evidence" value="ECO:0007669"/>
    <property type="project" value="UniProtKB-KW"/>
</dbReference>
<keyword evidence="1 3" id="KW-0808">Transferase</keyword>
<dbReference type="InterPro" id="IPR005271">
    <property type="entry name" value="CmoA"/>
</dbReference>
<feature type="binding site" evidence="3 4">
    <location>
        <begin position="89"/>
        <end position="90"/>
    </location>
    <ligand>
        <name>S-adenosyl-L-methionine</name>
        <dbReference type="ChEBI" id="CHEBI:59789"/>
    </ligand>
</feature>
<evidence type="ECO:0000313" key="6">
    <source>
        <dbReference type="EMBL" id="SMA42548.1"/>
    </source>
</evidence>
<dbReference type="CDD" id="cd02440">
    <property type="entry name" value="AdoMet_MTases"/>
    <property type="match status" value="1"/>
</dbReference>
<proteinExistence type="inferred from homology"/>
<dbReference type="NCBIfam" id="NF011995">
    <property type="entry name" value="PRK15451.1"/>
    <property type="match status" value="1"/>
</dbReference>
<dbReference type="RefSeq" id="WP_087108372.1">
    <property type="nucleotide sequence ID" value="NZ_CBCSCN010000009.1"/>
</dbReference>
<dbReference type="GO" id="GO:0002098">
    <property type="term" value="P:tRNA wobble uridine modification"/>
    <property type="evidence" value="ECO:0007669"/>
    <property type="project" value="InterPro"/>
</dbReference>
<keyword evidence="2 3" id="KW-0949">S-adenosyl-L-methionine</keyword>